<keyword evidence="9" id="KW-1185">Reference proteome</keyword>
<organism evidence="8 9">
    <name type="scientific">Mammaliicoccus fleurettii</name>
    <dbReference type="NCBI Taxonomy" id="150056"/>
    <lineage>
        <taxon>Bacteria</taxon>
        <taxon>Bacillati</taxon>
        <taxon>Bacillota</taxon>
        <taxon>Bacilli</taxon>
        <taxon>Bacillales</taxon>
        <taxon>Staphylococcaceae</taxon>
        <taxon>Mammaliicoccus</taxon>
    </lineage>
</organism>
<dbReference type="Pfam" id="PF03788">
    <property type="entry name" value="LrgA"/>
    <property type="match status" value="1"/>
</dbReference>
<evidence type="ECO:0000256" key="3">
    <source>
        <dbReference type="ARBA" id="ARBA00022692"/>
    </source>
</evidence>
<evidence type="ECO:0000256" key="6">
    <source>
        <dbReference type="ARBA" id="ARBA00023136"/>
    </source>
</evidence>
<evidence type="ECO:0000256" key="5">
    <source>
        <dbReference type="ARBA" id="ARBA00022989"/>
    </source>
</evidence>
<dbReference type="PANTHER" id="PTHR33931:SF2">
    <property type="entry name" value="HOLIN-LIKE PROTEIN CIDA"/>
    <property type="match status" value="1"/>
</dbReference>
<dbReference type="Proteomes" id="UP000681586">
    <property type="component" value="Unassembled WGS sequence"/>
</dbReference>
<sequence>MVKLFIKILFQVSLIYIITQVGKWLQEILHIPIAGSIVGLGFLFFLLLTGILPEHWIEVGANKLINVMILFFVPSIVGVMDIADQIGLSYIIMVVLLIVSTSLVALSSGYVCEKILKLNKKDKEKTA</sequence>
<feature type="transmembrane region" description="Helical" evidence="7">
    <location>
        <begin position="89"/>
        <end position="111"/>
    </location>
</feature>
<keyword evidence="4" id="KW-0204">Cytolysis</keyword>
<dbReference type="EMBL" id="JAGXBM010000015">
    <property type="protein sequence ID" value="MBS3697694.1"/>
    <property type="molecule type" value="Genomic_DNA"/>
</dbReference>
<dbReference type="PANTHER" id="PTHR33931">
    <property type="entry name" value="HOLIN-LIKE PROTEIN CIDA-RELATED"/>
    <property type="match status" value="1"/>
</dbReference>
<evidence type="ECO:0000256" key="1">
    <source>
        <dbReference type="ARBA" id="ARBA00004651"/>
    </source>
</evidence>
<gene>
    <name evidence="8" type="ORF">JJQ58_09470</name>
</gene>
<evidence type="ECO:0000256" key="7">
    <source>
        <dbReference type="SAM" id="Phobius"/>
    </source>
</evidence>
<evidence type="ECO:0000256" key="4">
    <source>
        <dbReference type="ARBA" id="ARBA00022852"/>
    </source>
</evidence>
<keyword evidence="5 7" id="KW-1133">Transmembrane helix</keyword>
<dbReference type="RefSeq" id="WP_078357906.1">
    <property type="nucleotide sequence ID" value="NZ_JAAQPD010000024.1"/>
</dbReference>
<comment type="subcellular location">
    <subcellularLocation>
        <location evidence="1">Cell membrane</location>
        <topology evidence="1">Multi-pass membrane protein</topology>
    </subcellularLocation>
</comment>
<evidence type="ECO:0000313" key="9">
    <source>
        <dbReference type="Proteomes" id="UP000681586"/>
    </source>
</evidence>
<dbReference type="InterPro" id="IPR005538">
    <property type="entry name" value="LrgA/CidA"/>
</dbReference>
<evidence type="ECO:0000313" key="8">
    <source>
        <dbReference type="EMBL" id="MBS3697694.1"/>
    </source>
</evidence>
<evidence type="ECO:0000256" key="2">
    <source>
        <dbReference type="ARBA" id="ARBA00022475"/>
    </source>
</evidence>
<protein>
    <submittedName>
        <fullName evidence="8">CidA/LrgA family protein</fullName>
    </submittedName>
</protein>
<dbReference type="GeneID" id="86197390"/>
<keyword evidence="3 7" id="KW-0812">Transmembrane</keyword>
<comment type="caution">
    <text evidence="8">The sequence shown here is derived from an EMBL/GenBank/DDBJ whole genome shotgun (WGS) entry which is preliminary data.</text>
</comment>
<keyword evidence="6 7" id="KW-0472">Membrane</keyword>
<reference evidence="8 9" key="1">
    <citation type="submission" date="2021-05" db="EMBL/GenBank/DDBJ databases">
        <title>Staphylococcus fleurettii isolated from lake water in First Nation community in Manitoba, Canada.</title>
        <authorList>
            <person name="Bashar S."/>
            <person name="Murdock A."/>
            <person name="Patidar R."/>
            <person name="Golding G."/>
            <person name="Farenhorst A."/>
            <person name="Kumar A."/>
        </authorList>
    </citation>
    <scope>NUCLEOTIDE SEQUENCE [LARGE SCALE GENOMIC DNA]</scope>
    <source>
        <strain evidence="8 9">SF002</strain>
    </source>
</reference>
<keyword evidence="2" id="KW-1003">Cell membrane</keyword>
<accession>A0ABS5MP39</accession>
<name>A0ABS5MP39_9STAP</name>
<proteinExistence type="predicted"/>
<feature type="transmembrane region" description="Helical" evidence="7">
    <location>
        <begin position="29"/>
        <end position="52"/>
    </location>
</feature>
<feature type="transmembrane region" description="Helical" evidence="7">
    <location>
        <begin position="64"/>
        <end position="83"/>
    </location>
</feature>